<dbReference type="RefSeq" id="WP_379508459.1">
    <property type="nucleotide sequence ID" value="NZ_JBHRTQ010000003.1"/>
</dbReference>
<sequence>MAPSLSPETIAVVKATGPALQQHGVAITTRMYERLFRDPAIRALFDQAAQDSGEQPRRLAAAILGYAQNIDRLENLGPAVGRMVARHVETGVKAEHYPHVAEALLPAIRDVLGAEVASDAVLAAWGEAYWFLARLLIAAEAERYAELAADGAGELVEA</sequence>
<dbReference type="Gene3D" id="1.10.490.10">
    <property type="entry name" value="Globins"/>
    <property type="match status" value="1"/>
</dbReference>
<accession>A0ABV7IM48</accession>
<dbReference type="PROSITE" id="PS01033">
    <property type="entry name" value="GLOBIN"/>
    <property type="match status" value="1"/>
</dbReference>
<protein>
    <submittedName>
        <fullName evidence="7">Globin domain-containing protein</fullName>
    </submittedName>
</protein>
<comment type="similarity">
    <text evidence="5">Belongs to the globin family.</text>
</comment>
<keyword evidence="1 5" id="KW-0349">Heme</keyword>
<evidence type="ECO:0000313" key="7">
    <source>
        <dbReference type="EMBL" id="MFC3173062.1"/>
    </source>
</evidence>
<keyword evidence="3" id="KW-0479">Metal-binding</keyword>
<comment type="caution">
    <text evidence="7">The sequence shown here is derived from an EMBL/GenBank/DDBJ whole genome shotgun (WGS) entry which is preliminary data.</text>
</comment>
<evidence type="ECO:0000256" key="3">
    <source>
        <dbReference type="ARBA" id="ARBA00022723"/>
    </source>
</evidence>
<keyword evidence="4" id="KW-0408">Iron</keyword>
<dbReference type="InterPro" id="IPR000971">
    <property type="entry name" value="Globin"/>
</dbReference>
<evidence type="ECO:0000313" key="8">
    <source>
        <dbReference type="Proteomes" id="UP001595604"/>
    </source>
</evidence>
<keyword evidence="8" id="KW-1185">Reference proteome</keyword>
<evidence type="ECO:0000256" key="1">
    <source>
        <dbReference type="ARBA" id="ARBA00022617"/>
    </source>
</evidence>
<evidence type="ECO:0000256" key="2">
    <source>
        <dbReference type="ARBA" id="ARBA00022621"/>
    </source>
</evidence>
<name>A0ABV7IM48_9SPHN</name>
<evidence type="ECO:0000259" key="6">
    <source>
        <dbReference type="PROSITE" id="PS01033"/>
    </source>
</evidence>
<dbReference type="Proteomes" id="UP001595604">
    <property type="component" value="Unassembled WGS sequence"/>
</dbReference>
<evidence type="ECO:0000256" key="5">
    <source>
        <dbReference type="RuleBase" id="RU000356"/>
    </source>
</evidence>
<dbReference type="EMBL" id="JBHRTQ010000003">
    <property type="protein sequence ID" value="MFC3173062.1"/>
    <property type="molecule type" value="Genomic_DNA"/>
</dbReference>
<dbReference type="InterPro" id="IPR012292">
    <property type="entry name" value="Globin/Proto"/>
</dbReference>
<feature type="domain" description="Globin" evidence="6">
    <location>
        <begin position="4"/>
        <end position="141"/>
    </location>
</feature>
<dbReference type="Pfam" id="PF00042">
    <property type="entry name" value="Globin"/>
    <property type="match status" value="1"/>
</dbReference>
<dbReference type="InterPro" id="IPR009050">
    <property type="entry name" value="Globin-like_sf"/>
</dbReference>
<dbReference type="PANTHER" id="PTHR43396">
    <property type="entry name" value="FLAVOHEMOPROTEIN"/>
    <property type="match status" value="1"/>
</dbReference>
<keyword evidence="2 5" id="KW-0561">Oxygen transport</keyword>
<dbReference type="PANTHER" id="PTHR43396:SF3">
    <property type="entry name" value="FLAVOHEMOPROTEIN"/>
    <property type="match status" value="1"/>
</dbReference>
<evidence type="ECO:0000256" key="4">
    <source>
        <dbReference type="ARBA" id="ARBA00023004"/>
    </source>
</evidence>
<organism evidence="7 8">
    <name type="scientific">Novosphingobium bradum</name>
    <dbReference type="NCBI Taxonomy" id="1737444"/>
    <lineage>
        <taxon>Bacteria</taxon>
        <taxon>Pseudomonadati</taxon>
        <taxon>Pseudomonadota</taxon>
        <taxon>Alphaproteobacteria</taxon>
        <taxon>Sphingomonadales</taxon>
        <taxon>Sphingomonadaceae</taxon>
        <taxon>Novosphingobium</taxon>
    </lineage>
</organism>
<proteinExistence type="inferred from homology"/>
<dbReference type="SUPFAM" id="SSF46458">
    <property type="entry name" value="Globin-like"/>
    <property type="match status" value="1"/>
</dbReference>
<keyword evidence="5" id="KW-0813">Transport</keyword>
<reference evidence="8" key="1">
    <citation type="journal article" date="2019" name="Int. J. Syst. Evol. Microbiol.">
        <title>The Global Catalogue of Microorganisms (GCM) 10K type strain sequencing project: providing services to taxonomists for standard genome sequencing and annotation.</title>
        <authorList>
            <consortium name="The Broad Institute Genomics Platform"/>
            <consortium name="The Broad Institute Genome Sequencing Center for Infectious Disease"/>
            <person name="Wu L."/>
            <person name="Ma J."/>
        </authorList>
    </citation>
    <scope>NUCLEOTIDE SEQUENCE [LARGE SCALE GENOMIC DNA]</scope>
    <source>
        <strain evidence="8">KCTC 42984</strain>
    </source>
</reference>
<gene>
    <name evidence="7" type="ORF">ACFOD9_02225</name>
</gene>